<keyword evidence="1" id="KW-1133">Transmembrane helix</keyword>
<feature type="signal peptide" evidence="2">
    <location>
        <begin position="1"/>
        <end position="18"/>
    </location>
</feature>
<evidence type="ECO:0000313" key="4">
    <source>
        <dbReference type="Proteomes" id="UP000625976"/>
    </source>
</evidence>
<dbReference type="RefSeq" id="WP_188464114.1">
    <property type="nucleotide sequence ID" value="NZ_BMFQ01000002.1"/>
</dbReference>
<evidence type="ECO:0008006" key="5">
    <source>
        <dbReference type="Google" id="ProtNLM"/>
    </source>
</evidence>
<gene>
    <name evidence="3" type="ORF">GCM10010976_18620</name>
</gene>
<organism evidence="3 4">
    <name type="scientific">Bizionia arctica</name>
    <dbReference type="NCBI Taxonomy" id="1495645"/>
    <lineage>
        <taxon>Bacteria</taxon>
        <taxon>Pseudomonadati</taxon>
        <taxon>Bacteroidota</taxon>
        <taxon>Flavobacteriia</taxon>
        <taxon>Flavobacteriales</taxon>
        <taxon>Flavobacteriaceae</taxon>
        <taxon>Bizionia</taxon>
    </lineage>
</organism>
<comment type="caution">
    <text evidence="3">The sequence shown here is derived from an EMBL/GenBank/DDBJ whole genome shotgun (WGS) entry which is preliminary data.</text>
</comment>
<evidence type="ECO:0000313" key="3">
    <source>
        <dbReference type="EMBL" id="GGG47476.1"/>
    </source>
</evidence>
<sequence length="239" mass="27820">MKKCLLLLFLLTSLIGFSKSFQDTLQASEASNTYNKTTEFEDKLVFIPDLKEKYNDKEFTYVDNLKEVEPAKEEVSSPGSMGLLAALAGFLTYFFPFLLGIIVVFIILKAFLGTGMDFWNFKKASKKVADKLIYEDEDIHEADFNKLLENAITHADYRLATRYYYLSLLKKLSDKKSIAYHKDKTNTDYLFEIENKDIRSQFSQVSHIYSYVWYGEFPIDSLKFQTVEKKYKTLFNSIN</sequence>
<reference evidence="3" key="2">
    <citation type="submission" date="2020-09" db="EMBL/GenBank/DDBJ databases">
        <authorList>
            <person name="Sun Q."/>
            <person name="Zhou Y."/>
        </authorList>
    </citation>
    <scope>NUCLEOTIDE SEQUENCE</scope>
    <source>
        <strain evidence="3">CGMCC 1.12751</strain>
    </source>
</reference>
<accession>A0A917LNV1</accession>
<name>A0A917LNV1_9FLAO</name>
<evidence type="ECO:0000256" key="1">
    <source>
        <dbReference type="SAM" id="Phobius"/>
    </source>
</evidence>
<proteinExistence type="predicted"/>
<feature type="chain" id="PRO_5037288091" description="DUF4129 domain-containing protein" evidence="2">
    <location>
        <begin position="19"/>
        <end position="239"/>
    </location>
</feature>
<keyword evidence="4" id="KW-1185">Reference proteome</keyword>
<keyword evidence="1" id="KW-0812">Transmembrane</keyword>
<reference evidence="3" key="1">
    <citation type="journal article" date="2014" name="Int. J. Syst. Evol. Microbiol.">
        <title>Complete genome sequence of Corynebacterium casei LMG S-19264T (=DSM 44701T), isolated from a smear-ripened cheese.</title>
        <authorList>
            <consortium name="US DOE Joint Genome Institute (JGI-PGF)"/>
            <person name="Walter F."/>
            <person name="Albersmeier A."/>
            <person name="Kalinowski J."/>
            <person name="Ruckert C."/>
        </authorList>
    </citation>
    <scope>NUCLEOTIDE SEQUENCE</scope>
    <source>
        <strain evidence="3">CGMCC 1.12751</strain>
    </source>
</reference>
<keyword evidence="2" id="KW-0732">Signal</keyword>
<protein>
    <recommendedName>
        <fullName evidence="5">DUF4129 domain-containing protein</fullName>
    </recommendedName>
</protein>
<dbReference type="Proteomes" id="UP000625976">
    <property type="component" value="Unassembled WGS sequence"/>
</dbReference>
<evidence type="ECO:0000256" key="2">
    <source>
        <dbReference type="SAM" id="SignalP"/>
    </source>
</evidence>
<keyword evidence="1" id="KW-0472">Membrane</keyword>
<feature type="transmembrane region" description="Helical" evidence="1">
    <location>
        <begin position="83"/>
        <end position="108"/>
    </location>
</feature>
<dbReference type="AlphaFoldDB" id="A0A917LNV1"/>
<dbReference type="EMBL" id="BMFQ01000002">
    <property type="protein sequence ID" value="GGG47476.1"/>
    <property type="molecule type" value="Genomic_DNA"/>
</dbReference>